<dbReference type="Gene3D" id="3.40.50.300">
    <property type="entry name" value="P-loop containing nucleotide triphosphate hydrolases"/>
    <property type="match status" value="1"/>
</dbReference>
<evidence type="ECO:0000313" key="3">
    <source>
        <dbReference type="EMBL" id="KAJ0201052.1"/>
    </source>
</evidence>
<dbReference type="InterPro" id="IPR010285">
    <property type="entry name" value="DNA_helicase_pif1-like_DEAD"/>
</dbReference>
<dbReference type="AlphaFoldDB" id="A0A9R1V6D2"/>
<dbReference type="GO" id="GO:0043139">
    <property type="term" value="F:5'-3' DNA helicase activity"/>
    <property type="evidence" value="ECO:0007669"/>
    <property type="project" value="UniProtKB-EC"/>
</dbReference>
<keyword evidence="1" id="KW-0547">Nucleotide-binding</keyword>
<keyword evidence="4" id="KW-1185">Reference proteome</keyword>
<dbReference type="Pfam" id="PF05970">
    <property type="entry name" value="PIF1"/>
    <property type="match status" value="1"/>
</dbReference>
<dbReference type="EMBL" id="NBSK02000006">
    <property type="protein sequence ID" value="KAJ0201052.1"/>
    <property type="molecule type" value="Genomic_DNA"/>
</dbReference>
<dbReference type="GO" id="GO:0005524">
    <property type="term" value="F:ATP binding"/>
    <property type="evidence" value="ECO:0007669"/>
    <property type="project" value="UniProtKB-KW"/>
</dbReference>
<evidence type="ECO:0000313" key="4">
    <source>
        <dbReference type="Proteomes" id="UP000235145"/>
    </source>
</evidence>
<protein>
    <recommendedName>
        <fullName evidence="1">ATP-dependent DNA helicase</fullName>
        <ecNumber evidence="1">5.6.2.3</ecNumber>
    </recommendedName>
</protein>
<dbReference type="Proteomes" id="UP000235145">
    <property type="component" value="Unassembled WGS sequence"/>
</dbReference>
<comment type="caution">
    <text evidence="3">The sequence shown here is derived from an EMBL/GenBank/DDBJ whole genome shotgun (WGS) entry which is preliminary data.</text>
</comment>
<accession>A0A9R1V6D2</accession>
<comment type="similarity">
    <text evidence="1">Belongs to the helicase family.</text>
</comment>
<reference evidence="3 4" key="1">
    <citation type="journal article" date="2017" name="Nat. Commun.">
        <title>Genome assembly with in vitro proximity ligation data and whole-genome triplication in lettuce.</title>
        <authorList>
            <person name="Reyes-Chin-Wo S."/>
            <person name="Wang Z."/>
            <person name="Yang X."/>
            <person name="Kozik A."/>
            <person name="Arikit S."/>
            <person name="Song C."/>
            <person name="Xia L."/>
            <person name="Froenicke L."/>
            <person name="Lavelle D.O."/>
            <person name="Truco M.J."/>
            <person name="Xia R."/>
            <person name="Zhu S."/>
            <person name="Xu C."/>
            <person name="Xu H."/>
            <person name="Xu X."/>
            <person name="Cox K."/>
            <person name="Korf I."/>
            <person name="Meyers B.C."/>
            <person name="Michelmore R.W."/>
        </authorList>
    </citation>
    <scope>NUCLEOTIDE SEQUENCE [LARGE SCALE GENOMIC DNA]</scope>
    <source>
        <strain evidence="4">cv. Salinas</strain>
        <tissue evidence="3">Seedlings</tissue>
    </source>
</reference>
<keyword evidence="1" id="KW-0233">DNA recombination</keyword>
<feature type="domain" description="DNA helicase Pif1-like DEAD-box helicase" evidence="2">
    <location>
        <begin position="58"/>
        <end position="230"/>
    </location>
</feature>
<name>A0A9R1V6D2_LACSA</name>
<sequence length="232" mass="25996">MVLIDIRIILQSFGKILSDYGLLDLNENVNLQAKGCREVQEEYSIPVENKDLHAKDSLNPNWKFAYDQIIRHVEENIMGVFFIDGHGATRKMFLYRALLANTCACGLISLTTTMSGVATNNIPGGRTTHSRFKIPPNLDNNSMCKINKQSGAAHLLREAKVIIWDEASIAKRQEVEAVDRTIQDITGEKLLFGGKIRIMGGEFRQVLSVVKHGTRAQIEDSSLRMSPLWPSI</sequence>
<gene>
    <name evidence="3" type="ORF">LSAT_V11C600309900</name>
</gene>
<keyword evidence="1" id="KW-0347">Helicase</keyword>
<comment type="catalytic activity">
    <reaction evidence="1">
        <text>ATP + H2O = ADP + phosphate + H(+)</text>
        <dbReference type="Rhea" id="RHEA:13065"/>
        <dbReference type="ChEBI" id="CHEBI:15377"/>
        <dbReference type="ChEBI" id="CHEBI:15378"/>
        <dbReference type="ChEBI" id="CHEBI:30616"/>
        <dbReference type="ChEBI" id="CHEBI:43474"/>
        <dbReference type="ChEBI" id="CHEBI:456216"/>
        <dbReference type="EC" id="5.6.2.3"/>
    </reaction>
</comment>
<dbReference type="EC" id="5.6.2.3" evidence="1"/>
<keyword evidence="1" id="KW-0378">Hydrolase</keyword>
<dbReference type="PANTHER" id="PTHR10492:SF94">
    <property type="entry name" value="ATP-DEPENDENT DNA HELICASE"/>
    <property type="match status" value="1"/>
</dbReference>
<keyword evidence="1" id="KW-0067">ATP-binding</keyword>
<dbReference type="PANTHER" id="PTHR10492">
    <property type="match status" value="1"/>
</dbReference>
<dbReference type="GO" id="GO:0016787">
    <property type="term" value="F:hydrolase activity"/>
    <property type="evidence" value="ECO:0007669"/>
    <property type="project" value="UniProtKB-KW"/>
</dbReference>
<dbReference type="GO" id="GO:0000723">
    <property type="term" value="P:telomere maintenance"/>
    <property type="evidence" value="ECO:0007669"/>
    <property type="project" value="InterPro"/>
</dbReference>
<evidence type="ECO:0000259" key="2">
    <source>
        <dbReference type="Pfam" id="PF05970"/>
    </source>
</evidence>
<dbReference type="InterPro" id="IPR027417">
    <property type="entry name" value="P-loop_NTPase"/>
</dbReference>
<dbReference type="GO" id="GO:0006281">
    <property type="term" value="P:DNA repair"/>
    <property type="evidence" value="ECO:0007669"/>
    <property type="project" value="UniProtKB-KW"/>
</dbReference>
<organism evidence="3 4">
    <name type="scientific">Lactuca sativa</name>
    <name type="common">Garden lettuce</name>
    <dbReference type="NCBI Taxonomy" id="4236"/>
    <lineage>
        <taxon>Eukaryota</taxon>
        <taxon>Viridiplantae</taxon>
        <taxon>Streptophyta</taxon>
        <taxon>Embryophyta</taxon>
        <taxon>Tracheophyta</taxon>
        <taxon>Spermatophyta</taxon>
        <taxon>Magnoliopsida</taxon>
        <taxon>eudicotyledons</taxon>
        <taxon>Gunneridae</taxon>
        <taxon>Pentapetalae</taxon>
        <taxon>asterids</taxon>
        <taxon>campanulids</taxon>
        <taxon>Asterales</taxon>
        <taxon>Asteraceae</taxon>
        <taxon>Cichorioideae</taxon>
        <taxon>Cichorieae</taxon>
        <taxon>Lactucinae</taxon>
        <taxon>Lactuca</taxon>
    </lineage>
</organism>
<proteinExistence type="inferred from homology"/>
<comment type="cofactor">
    <cofactor evidence="1">
        <name>Mg(2+)</name>
        <dbReference type="ChEBI" id="CHEBI:18420"/>
    </cofactor>
</comment>
<keyword evidence="1" id="KW-0234">DNA repair</keyword>
<evidence type="ECO:0000256" key="1">
    <source>
        <dbReference type="RuleBase" id="RU363044"/>
    </source>
</evidence>
<keyword evidence="1" id="KW-0227">DNA damage</keyword>
<dbReference type="OrthoDB" id="1927241at2759"/>
<dbReference type="GO" id="GO:0006310">
    <property type="term" value="P:DNA recombination"/>
    <property type="evidence" value="ECO:0007669"/>
    <property type="project" value="UniProtKB-KW"/>
</dbReference>